<comment type="subcellular location">
    <subcellularLocation>
        <location evidence="2">Membrane</location>
        <topology evidence="2">Single-pass membrane protein</topology>
    </subcellularLocation>
</comment>
<feature type="domain" description="Plastocyanin-like" evidence="19">
    <location>
        <begin position="951"/>
        <end position="1058"/>
    </location>
</feature>
<keyword evidence="15" id="KW-0325">Glycoprotein</keyword>
<organism evidence="21 22">
    <name type="scientific">Pelobates cultripes</name>
    <name type="common">Western spadefoot toad</name>
    <dbReference type="NCBI Taxonomy" id="61616"/>
    <lineage>
        <taxon>Eukaryota</taxon>
        <taxon>Metazoa</taxon>
        <taxon>Chordata</taxon>
        <taxon>Craniata</taxon>
        <taxon>Vertebrata</taxon>
        <taxon>Euteleostomi</taxon>
        <taxon>Amphibia</taxon>
        <taxon>Batrachia</taxon>
        <taxon>Anura</taxon>
        <taxon>Pelobatoidea</taxon>
        <taxon>Pelobatidae</taxon>
        <taxon>Pelobates</taxon>
    </lineage>
</organism>
<dbReference type="SUPFAM" id="SSF49503">
    <property type="entry name" value="Cupredoxins"/>
    <property type="match status" value="6"/>
</dbReference>
<keyword evidence="11" id="KW-0560">Oxidoreductase</keyword>
<evidence type="ECO:0000256" key="6">
    <source>
        <dbReference type="ARBA" id="ARBA00022692"/>
    </source>
</evidence>
<comment type="cofactor">
    <cofactor evidence="1">
        <name>Cu cation</name>
        <dbReference type="ChEBI" id="CHEBI:23378"/>
    </cofactor>
</comment>
<evidence type="ECO:0000256" key="11">
    <source>
        <dbReference type="ARBA" id="ARBA00023002"/>
    </source>
</evidence>
<dbReference type="GO" id="GO:0004322">
    <property type="term" value="F:ferroxidase activity"/>
    <property type="evidence" value="ECO:0007669"/>
    <property type="project" value="UniProtKB-EC"/>
</dbReference>
<dbReference type="Pfam" id="PF07732">
    <property type="entry name" value="Cu-oxidase_3"/>
    <property type="match status" value="3"/>
</dbReference>
<dbReference type="PROSITE" id="PS00080">
    <property type="entry name" value="MULTICOPPER_OXIDASE2"/>
    <property type="match status" value="1"/>
</dbReference>
<evidence type="ECO:0000256" key="13">
    <source>
        <dbReference type="ARBA" id="ARBA00023136"/>
    </source>
</evidence>
<evidence type="ECO:0000256" key="9">
    <source>
        <dbReference type="ARBA" id="ARBA00022737"/>
    </source>
</evidence>
<evidence type="ECO:0000313" key="22">
    <source>
        <dbReference type="Proteomes" id="UP001295444"/>
    </source>
</evidence>
<proteinExistence type="inferred from homology"/>
<keyword evidence="10 17" id="KW-1133">Transmembrane helix</keyword>
<evidence type="ECO:0000313" key="21">
    <source>
        <dbReference type="EMBL" id="CAH2225487.1"/>
    </source>
</evidence>
<dbReference type="InterPro" id="IPR033138">
    <property type="entry name" value="Cu_oxidase_CS"/>
</dbReference>
<feature type="disulfide bond" evidence="16">
    <location>
        <begin position="181"/>
        <end position="207"/>
    </location>
</feature>
<evidence type="ECO:0000259" key="20">
    <source>
        <dbReference type="Pfam" id="PF07732"/>
    </source>
</evidence>
<keyword evidence="13 17" id="KW-0472">Membrane</keyword>
<evidence type="ECO:0000256" key="17">
    <source>
        <dbReference type="SAM" id="Phobius"/>
    </source>
</evidence>
<dbReference type="PIRSF" id="PIRSF000354">
    <property type="entry name" value="Factors_V_VIII"/>
    <property type="match status" value="1"/>
</dbReference>
<dbReference type="PROSITE" id="PS00079">
    <property type="entry name" value="MULTICOPPER_OXIDASE1"/>
    <property type="match status" value="3"/>
</dbReference>
<reference evidence="21" key="1">
    <citation type="submission" date="2022-03" db="EMBL/GenBank/DDBJ databases">
        <authorList>
            <person name="Alioto T."/>
            <person name="Alioto T."/>
            <person name="Gomez Garrido J."/>
        </authorList>
    </citation>
    <scope>NUCLEOTIDE SEQUENCE</scope>
</reference>
<keyword evidence="14 16" id="KW-1015">Disulfide bond</keyword>
<dbReference type="GO" id="GO:0006826">
    <property type="term" value="P:iron ion transport"/>
    <property type="evidence" value="ECO:0007669"/>
    <property type="project" value="TreeGrafter"/>
</dbReference>
<evidence type="ECO:0000256" key="8">
    <source>
        <dbReference type="ARBA" id="ARBA00022729"/>
    </source>
</evidence>
<evidence type="ECO:0000256" key="3">
    <source>
        <dbReference type="ARBA" id="ARBA00010609"/>
    </source>
</evidence>
<keyword evidence="6 17" id="KW-0812">Transmembrane</keyword>
<dbReference type="InterPro" id="IPR011706">
    <property type="entry name" value="Cu-oxidase_C"/>
</dbReference>
<keyword evidence="12" id="KW-0406">Ion transport</keyword>
<name>A0AAD1R880_PELCU</name>
<feature type="domain" description="Plastocyanin-like" evidence="20">
    <location>
        <begin position="99"/>
        <end position="205"/>
    </location>
</feature>
<comment type="similarity">
    <text evidence="3">Belongs to the multicopper oxidase family.</text>
</comment>
<evidence type="ECO:0000256" key="2">
    <source>
        <dbReference type="ARBA" id="ARBA00004167"/>
    </source>
</evidence>
<evidence type="ECO:0000256" key="14">
    <source>
        <dbReference type="ARBA" id="ARBA00023157"/>
    </source>
</evidence>
<evidence type="ECO:0000256" key="4">
    <source>
        <dbReference type="ARBA" id="ARBA00013107"/>
    </source>
</evidence>
<feature type="disulfide bond" evidence="16">
    <location>
        <begin position="284"/>
        <end position="365"/>
    </location>
</feature>
<dbReference type="InterPro" id="IPR024715">
    <property type="entry name" value="Factor_5/8-like"/>
</dbReference>
<dbReference type="EMBL" id="OW240912">
    <property type="protein sequence ID" value="CAH2225487.1"/>
    <property type="molecule type" value="Genomic_DNA"/>
</dbReference>
<feature type="transmembrane region" description="Helical" evidence="17">
    <location>
        <begin position="1091"/>
        <end position="1116"/>
    </location>
</feature>
<keyword evidence="5" id="KW-0813">Transport</keyword>
<evidence type="ECO:0000256" key="10">
    <source>
        <dbReference type="ARBA" id="ARBA00022989"/>
    </source>
</evidence>
<dbReference type="InterPro" id="IPR045087">
    <property type="entry name" value="Cu-oxidase_fam"/>
</dbReference>
<evidence type="ECO:0000256" key="12">
    <source>
        <dbReference type="ARBA" id="ARBA00023065"/>
    </source>
</evidence>
<feature type="domain" description="Plastocyanin-like" evidence="20">
    <location>
        <begin position="454"/>
        <end position="561"/>
    </location>
</feature>
<dbReference type="PANTHER" id="PTHR11709">
    <property type="entry name" value="MULTI-COPPER OXIDASE"/>
    <property type="match status" value="1"/>
</dbReference>
<accession>A0AAD1R880</accession>
<dbReference type="PANTHER" id="PTHR11709:SF233">
    <property type="entry name" value="FERROXIDASE HEPHL1"/>
    <property type="match status" value="1"/>
</dbReference>
<dbReference type="EMBL" id="OW240912">
    <property type="protein sequence ID" value="CAH2225486.1"/>
    <property type="molecule type" value="Genomic_DNA"/>
</dbReference>
<dbReference type="GO" id="GO:0005886">
    <property type="term" value="C:plasma membrane"/>
    <property type="evidence" value="ECO:0007669"/>
    <property type="project" value="TreeGrafter"/>
</dbReference>
<evidence type="ECO:0000259" key="19">
    <source>
        <dbReference type="Pfam" id="PF07731"/>
    </source>
</evidence>
<keyword evidence="7" id="KW-0479">Metal-binding</keyword>
<dbReference type="InterPro" id="IPR011707">
    <property type="entry name" value="Cu-oxidase-like_N"/>
</dbReference>
<gene>
    <name evidence="21" type="ORF">PECUL_23A060588</name>
</gene>
<dbReference type="FunFam" id="2.60.40.420:FF:000009">
    <property type="entry name" value="Ceruloplasmin"/>
    <property type="match status" value="1"/>
</dbReference>
<feature type="disulfide bond" evidence="16">
    <location>
        <begin position="631"/>
        <end position="712"/>
    </location>
</feature>
<feature type="disulfide bond" evidence="16">
    <location>
        <begin position="533"/>
        <end position="559"/>
    </location>
</feature>
<evidence type="ECO:0000256" key="15">
    <source>
        <dbReference type="ARBA" id="ARBA00023180"/>
    </source>
</evidence>
<evidence type="ECO:0000256" key="16">
    <source>
        <dbReference type="PIRSR" id="PIRSR000354-1"/>
    </source>
</evidence>
<dbReference type="FunFam" id="2.60.40.420:FF:000002">
    <property type="entry name" value="Hephaestin like 1"/>
    <property type="match status" value="2"/>
</dbReference>
<dbReference type="EC" id="1.16.3.1" evidence="4"/>
<dbReference type="InterPro" id="IPR008972">
    <property type="entry name" value="Cupredoxin"/>
</dbReference>
<feature type="signal peptide" evidence="18">
    <location>
        <begin position="1"/>
        <end position="24"/>
    </location>
</feature>
<evidence type="ECO:0000256" key="18">
    <source>
        <dbReference type="SAM" id="SignalP"/>
    </source>
</evidence>
<feature type="domain" description="Plastocyanin-like" evidence="20">
    <location>
        <begin position="801"/>
        <end position="865"/>
    </location>
</feature>
<protein>
    <recommendedName>
        <fullName evidence="4">ferroxidase</fullName>
        <ecNumber evidence="4">1.16.3.1</ecNumber>
    </recommendedName>
</protein>
<dbReference type="Gene3D" id="2.60.40.420">
    <property type="entry name" value="Cupredoxins - blue copper proteins"/>
    <property type="match status" value="3"/>
</dbReference>
<dbReference type="GO" id="GO:0005507">
    <property type="term" value="F:copper ion binding"/>
    <property type="evidence" value="ECO:0007669"/>
    <property type="project" value="InterPro"/>
</dbReference>
<keyword evidence="8 18" id="KW-0732">Signal</keyword>
<dbReference type="InterPro" id="IPR002355">
    <property type="entry name" value="Cu_oxidase_Cu_BS"/>
</dbReference>
<keyword evidence="9" id="KW-0677">Repeat</keyword>
<dbReference type="AlphaFoldDB" id="A0AAD1R880"/>
<dbReference type="EMBL" id="OW240912">
    <property type="protein sequence ID" value="CAH2225488.1"/>
    <property type="molecule type" value="Genomic_DNA"/>
</dbReference>
<dbReference type="Proteomes" id="UP001295444">
    <property type="component" value="Chromosome 01"/>
</dbReference>
<dbReference type="Pfam" id="PF07731">
    <property type="entry name" value="Cu-oxidase_2"/>
    <property type="match status" value="2"/>
</dbReference>
<sequence length="1152" mass="129532">MPSLYCVSLLTLHILWARFHSVQSETRTYYIGIVEETWDYAPSGKNLITGQDIGEDSDASVFLENGGDKIGRIYKKAIYKQFTNSAYTKEIMKPSWLGFLGPIIKAEVEDTIIVHLKNMASRAYTLHPHGVFYKKDSEGAFYPDGTKKADKHDDFVPPGGQHTYTWIVKQEYAPTAEDPNCLTWIYHSHTDAPRDIASGLIGALLTCKKGTLDRSSNRLDVNKDFILMFSVVDENISWYLEDNIQTFCTEPETVDVDNEDFQESNKMHAINGYLFGNLPDVDMCLGDSVSWHLFGIGNEVDIHSAYFYGHTVTNQGHRTDVINLFPATFVTVEMRPSTPGKWMLSCQVNDHIQAGMLGLYNVSTCGKDIVSPSTGTVKKYYVAAELVLWNYGPTNYNTFTGDLLNETDSDSEFYFSKNDELIGGTYWKVQYTEYADELFTVRKNRLDSEEHLGILGPVIKTEVGDTIIVVFANKADRAYSIMAHGVSFSKDSEGAGYADGSVKNGALVEPGDTFTYTWEVLENDGPTPSDPSCLTYLYYSAVDPVKDTYSGLVGPLLVCRKDSLTADNKQVQIDKEFYLLFSVFDENLSWYLMANMNGSNLNIDDEDFQESNKMHAVNGYMYGNLPGLEMCRMTNISWHLIGLGTEIDIHGIYFEGNTLDIGGMTRDTVSLFPHTALTAYMVPDEAGVFGVSCQTMDHYISGMKHTYTVSPCNSETEKQYGTVRTYFIAAEEVEWDYSPDRTWELEKHMAHGEEHNSPGNIFINKEDDRIGSVYRKVVYREYTDGQFSVQKKRTPEEKHLEILGPFIRAEVGDSILIVFKNKAFRPYSIYAHGVVAVNHGKGNSIEATPPGGTRTYQWNVPQRSGPGNNDPDCLTWAYYSKEDFVKDINSGLVGPLLTCRKGVLNSQGLRRDVAREFALLFLVFDENMSWYLDSNIREYVHRNPSDVNRTEEFEESNKIHAINGKIYGNLHGLTMVEGEKTNWYLIGLGNEVDMHTVHFHAQSFLYRKDKEHRADVFDLFPGTFQTIELVAGNPGTWLLHCHVTDHIHAGMETTFTVKRAGERAFPTESNDSEPGGVPFFGQVIPASKAHIALISLLAIGLLLLVLLIIAFTLFICTTKRAQYSTIHNGILPDNNLSMHHLVAKPITQDTNG</sequence>
<feature type="domain" description="Plastocyanin-like" evidence="19">
    <location>
        <begin position="314"/>
        <end position="362"/>
    </location>
</feature>
<evidence type="ECO:0000256" key="1">
    <source>
        <dbReference type="ARBA" id="ARBA00001935"/>
    </source>
</evidence>
<evidence type="ECO:0000256" key="5">
    <source>
        <dbReference type="ARBA" id="ARBA00022448"/>
    </source>
</evidence>
<evidence type="ECO:0000256" key="7">
    <source>
        <dbReference type="ARBA" id="ARBA00022723"/>
    </source>
</evidence>
<feature type="chain" id="PRO_5042440410" description="ferroxidase" evidence="18">
    <location>
        <begin position="25"/>
        <end position="1152"/>
    </location>
</feature>
<keyword evidence="22" id="KW-1185">Reference proteome</keyword>